<dbReference type="EMBL" id="JAGPXE010000019">
    <property type="protein sequence ID" value="MBQ0928420.1"/>
    <property type="molecule type" value="Genomic_DNA"/>
</dbReference>
<gene>
    <name evidence="2" type="ORF">KBO27_31130</name>
</gene>
<feature type="compositionally biased region" description="Low complexity" evidence="1">
    <location>
        <begin position="184"/>
        <end position="200"/>
    </location>
</feature>
<feature type="compositionally biased region" description="Acidic residues" evidence="1">
    <location>
        <begin position="144"/>
        <end position="158"/>
    </location>
</feature>
<evidence type="ECO:0000256" key="1">
    <source>
        <dbReference type="SAM" id="MobiDB-lite"/>
    </source>
</evidence>
<feature type="compositionally biased region" description="Acidic residues" evidence="1">
    <location>
        <begin position="105"/>
        <end position="115"/>
    </location>
</feature>
<sequence>MKQGPQMATAVALGYALGRSRRMKLALMVGGVVLGRRMGDPKELLAKAGGAVDPSGEVGGALRDRLVEAARTAAIAAASNEIESMSDNLSERAAKLRSPQSDSSESSESEEDEQESASSEEPKAPQQRSSTEDDQESTSSKSEDEQESASSETEDDQVSESNQRTRAPRKPSAPRAATPRKKTSAASSSGSNRRSGGNDG</sequence>
<comment type="caution">
    <text evidence="2">The sequence shown here is derived from an EMBL/GenBank/DDBJ whole genome shotgun (WGS) entry which is preliminary data.</text>
</comment>
<dbReference type="Proteomes" id="UP000674084">
    <property type="component" value="Unassembled WGS sequence"/>
</dbReference>
<evidence type="ECO:0000313" key="2">
    <source>
        <dbReference type="EMBL" id="MBQ0928420.1"/>
    </source>
</evidence>
<name>A0ABS5DQ49_9PSEU</name>
<proteinExistence type="predicted"/>
<protein>
    <recommendedName>
        <fullName evidence="4">DNA primase</fullName>
    </recommendedName>
</protein>
<accession>A0ABS5DQ49</accession>
<dbReference type="RefSeq" id="WP_210973435.1">
    <property type="nucleotide sequence ID" value="NZ_JAGPXE010000019.1"/>
</dbReference>
<reference evidence="2 3" key="1">
    <citation type="submission" date="2021-04" db="EMBL/GenBank/DDBJ databases">
        <title>Whole-genome sequencing of Saccharopolyspora endophytica KCTC 19397.</title>
        <authorList>
            <person name="Ay H."/>
            <person name="Saygin H."/>
            <person name="Sahin N."/>
        </authorList>
    </citation>
    <scope>NUCLEOTIDE SEQUENCE [LARGE SCALE GENOMIC DNA]</scope>
    <source>
        <strain evidence="2 3">KCTC 19397</strain>
    </source>
</reference>
<evidence type="ECO:0008006" key="4">
    <source>
        <dbReference type="Google" id="ProtNLM"/>
    </source>
</evidence>
<organism evidence="2 3">
    <name type="scientific">Saccharopolyspora endophytica</name>
    <dbReference type="NCBI Taxonomy" id="543886"/>
    <lineage>
        <taxon>Bacteria</taxon>
        <taxon>Bacillati</taxon>
        <taxon>Actinomycetota</taxon>
        <taxon>Actinomycetes</taxon>
        <taxon>Pseudonocardiales</taxon>
        <taxon>Pseudonocardiaceae</taxon>
        <taxon>Saccharopolyspora</taxon>
    </lineage>
</organism>
<feature type="region of interest" description="Disordered" evidence="1">
    <location>
        <begin position="79"/>
        <end position="200"/>
    </location>
</feature>
<keyword evidence="3" id="KW-1185">Reference proteome</keyword>
<evidence type="ECO:0000313" key="3">
    <source>
        <dbReference type="Proteomes" id="UP000674084"/>
    </source>
</evidence>